<keyword evidence="1" id="KW-0812">Transmembrane</keyword>
<accession>R0KFE1</accession>
<dbReference type="Gene3D" id="3.40.50.980">
    <property type="match status" value="1"/>
</dbReference>
<dbReference type="Gene3D" id="3.30.300.30">
    <property type="match status" value="1"/>
</dbReference>
<evidence type="ECO:0000256" key="1">
    <source>
        <dbReference type="SAM" id="Phobius"/>
    </source>
</evidence>
<dbReference type="Pfam" id="PF13193">
    <property type="entry name" value="AMP-binding_C"/>
    <property type="match status" value="1"/>
</dbReference>
<dbReference type="EMBL" id="KB908481">
    <property type="protein sequence ID" value="EOA91543.1"/>
    <property type="molecule type" value="Genomic_DNA"/>
</dbReference>
<evidence type="ECO:0000313" key="5">
    <source>
        <dbReference type="Proteomes" id="UP000016935"/>
    </source>
</evidence>
<reference evidence="4 5" key="2">
    <citation type="journal article" date="2013" name="PLoS Genet.">
        <title>Comparative genome structure, secondary metabolite, and effector coding capacity across Cochliobolus pathogens.</title>
        <authorList>
            <person name="Condon B.J."/>
            <person name="Leng Y."/>
            <person name="Wu D."/>
            <person name="Bushley K.E."/>
            <person name="Ohm R.A."/>
            <person name="Otillar R."/>
            <person name="Martin J."/>
            <person name="Schackwitz W."/>
            <person name="Grimwood J."/>
            <person name="MohdZainudin N."/>
            <person name="Xue C."/>
            <person name="Wang R."/>
            <person name="Manning V.A."/>
            <person name="Dhillon B."/>
            <person name="Tu Z.J."/>
            <person name="Steffenson B.J."/>
            <person name="Salamov A."/>
            <person name="Sun H."/>
            <person name="Lowry S."/>
            <person name="LaButti K."/>
            <person name="Han J."/>
            <person name="Copeland A."/>
            <person name="Lindquist E."/>
            <person name="Barry K."/>
            <person name="Schmutz J."/>
            <person name="Baker S.E."/>
            <person name="Ciuffetti L.M."/>
            <person name="Grigoriev I.V."/>
            <person name="Zhong S."/>
            <person name="Turgeon B.G."/>
        </authorList>
    </citation>
    <scope>NUCLEOTIDE SEQUENCE [LARGE SCALE GENOMIC DNA]</scope>
    <source>
        <strain evidence="5">28A</strain>
    </source>
</reference>
<keyword evidence="5" id="KW-1185">Reference proteome</keyword>
<feature type="domain" description="AMP-dependent synthetase/ligase" evidence="2">
    <location>
        <begin position="35"/>
        <end position="133"/>
    </location>
</feature>
<dbReference type="InterPro" id="IPR045851">
    <property type="entry name" value="AMP-bd_C_sf"/>
</dbReference>
<keyword evidence="1" id="KW-0472">Membrane</keyword>
<feature type="transmembrane region" description="Helical" evidence="1">
    <location>
        <begin position="275"/>
        <end position="298"/>
    </location>
</feature>
<reference evidence="4 5" key="1">
    <citation type="journal article" date="2012" name="PLoS Pathog.">
        <title>Diverse lifestyles and strategies of plant pathogenesis encoded in the genomes of eighteen Dothideomycetes fungi.</title>
        <authorList>
            <person name="Ohm R.A."/>
            <person name="Feau N."/>
            <person name="Henrissat B."/>
            <person name="Schoch C.L."/>
            <person name="Horwitz B.A."/>
            <person name="Barry K.W."/>
            <person name="Condon B.J."/>
            <person name="Copeland A.C."/>
            <person name="Dhillon B."/>
            <person name="Glaser F."/>
            <person name="Hesse C.N."/>
            <person name="Kosti I."/>
            <person name="LaButti K."/>
            <person name="Lindquist E.A."/>
            <person name="Lucas S."/>
            <person name="Salamov A.A."/>
            <person name="Bradshaw R.E."/>
            <person name="Ciuffetti L."/>
            <person name="Hamelin R.C."/>
            <person name="Kema G.H.J."/>
            <person name="Lawrence C."/>
            <person name="Scott J.A."/>
            <person name="Spatafora J.W."/>
            <person name="Turgeon B.G."/>
            <person name="de Wit P.J.G.M."/>
            <person name="Zhong S."/>
            <person name="Goodwin S.B."/>
            <person name="Grigoriev I.V."/>
        </authorList>
    </citation>
    <scope>NUCLEOTIDE SEQUENCE [LARGE SCALE GENOMIC DNA]</scope>
    <source>
        <strain evidence="5">28A</strain>
    </source>
</reference>
<dbReference type="STRING" id="671987.R0KFE1"/>
<dbReference type="Proteomes" id="UP000016935">
    <property type="component" value="Unassembled WGS sequence"/>
</dbReference>
<dbReference type="PANTHER" id="PTHR24096:SF424">
    <property type="entry name" value="ACETYL-COA SYNTHETASE-LIKE PROTEIN-RELATED"/>
    <property type="match status" value="1"/>
</dbReference>
<dbReference type="Gene3D" id="3.40.50.12780">
    <property type="entry name" value="N-terminal domain of ligase-like"/>
    <property type="match status" value="2"/>
</dbReference>
<feature type="transmembrane region" description="Helical" evidence="1">
    <location>
        <begin position="84"/>
        <end position="103"/>
    </location>
</feature>
<organism evidence="4 5">
    <name type="scientific">Exserohilum turcicum (strain 28A)</name>
    <name type="common">Northern leaf blight fungus</name>
    <name type="synonym">Setosphaeria turcica</name>
    <dbReference type="NCBI Taxonomy" id="671987"/>
    <lineage>
        <taxon>Eukaryota</taxon>
        <taxon>Fungi</taxon>
        <taxon>Dikarya</taxon>
        <taxon>Ascomycota</taxon>
        <taxon>Pezizomycotina</taxon>
        <taxon>Dothideomycetes</taxon>
        <taxon>Pleosporomycetidae</taxon>
        <taxon>Pleosporales</taxon>
        <taxon>Pleosporineae</taxon>
        <taxon>Pleosporaceae</taxon>
        <taxon>Exserohilum</taxon>
    </lineage>
</organism>
<feature type="domain" description="AMP-binding enzyme C-terminal" evidence="3">
    <location>
        <begin position="428"/>
        <end position="504"/>
    </location>
</feature>
<protein>
    <submittedName>
        <fullName evidence="4">Uncharacterized protein</fullName>
    </submittedName>
</protein>
<dbReference type="eggNOG" id="KOG1176">
    <property type="taxonomic scope" value="Eukaryota"/>
</dbReference>
<dbReference type="InterPro" id="IPR000873">
    <property type="entry name" value="AMP-dep_synth/lig_dom"/>
</dbReference>
<name>R0KFE1_EXST2</name>
<dbReference type="RefSeq" id="XP_008020713.1">
    <property type="nucleotide sequence ID" value="XM_008022522.1"/>
</dbReference>
<dbReference type="SUPFAM" id="SSF56801">
    <property type="entry name" value="Acetyl-CoA synthetase-like"/>
    <property type="match status" value="1"/>
</dbReference>
<evidence type="ECO:0000313" key="4">
    <source>
        <dbReference type="EMBL" id="EOA91543.1"/>
    </source>
</evidence>
<sequence>MSTNAPNIHQSRFNIKIPNACFLSYVFSVRTTQQQKPQYIDAFRPNNYYNLAQGQVLARRVGLGLRNLGIKDDDRILLYSNNNLYFLVLLWGVIAAEAILLAMSETTSSAELENQVKDLGARLILTSLDGLAVAGKAALRAGVSRENIFIFCDPSDKHKIPHSAWAKPWTSFWASEQQISGWTWKNSDDIEYLHNKTIIINYNVVENLSQLVFYRTRDGSDQAAVERRQRLNRSGERWLAPLPMYHAYGQMYYCINAPRMDARVYTMHRYGIKTLLTFLNTCCITFLTGVPIMLVQMLKQDSTEYNLKALEYTLTGISGFTLRDANDRASVGYLNPNCEAIIVPVKGRTWDEVKPGIEVGELWVAGDNVTEGYFKKPEQTRDTLVERYGRRWLRTGDVAYFGEDEKIYIIDRLKELIKVKGLQVSPSELEAAISLHPGVADMARSNDTCISNHGEHPRAFVVKRDQSLTESEVKKIVSSKFSKHKHLTGGVYFIDAIPKTGSGKMMRRRLPAVEQEAQTKL</sequence>
<evidence type="ECO:0000259" key="2">
    <source>
        <dbReference type="Pfam" id="PF00501"/>
    </source>
</evidence>
<dbReference type="HOGENOM" id="CLU_000022_59_2_1"/>
<dbReference type="AlphaFoldDB" id="R0KFE1"/>
<dbReference type="Pfam" id="PF00501">
    <property type="entry name" value="AMP-binding"/>
    <property type="match status" value="1"/>
</dbReference>
<dbReference type="OrthoDB" id="6509636at2759"/>
<dbReference type="GeneID" id="19397210"/>
<keyword evidence="1" id="KW-1133">Transmembrane helix</keyword>
<dbReference type="InterPro" id="IPR025110">
    <property type="entry name" value="AMP-bd_C"/>
</dbReference>
<dbReference type="GO" id="GO:0016405">
    <property type="term" value="F:CoA-ligase activity"/>
    <property type="evidence" value="ECO:0007669"/>
    <property type="project" value="TreeGrafter"/>
</dbReference>
<proteinExistence type="predicted"/>
<gene>
    <name evidence="4" type="ORF">SETTUDRAFT_152627</name>
</gene>
<dbReference type="InterPro" id="IPR042099">
    <property type="entry name" value="ANL_N_sf"/>
</dbReference>
<evidence type="ECO:0000259" key="3">
    <source>
        <dbReference type="Pfam" id="PF13193"/>
    </source>
</evidence>
<dbReference type="PANTHER" id="PTHR24096">
    <property type="entry name" value="LONG-CHAIN-FATTY-ACID--COA LIGASE"/>
    <property type="match status" value="1"/>
</dbReference>